<dbReference type="EMBL" id="VFRP01000013">
    <property type="protein sequence ID" value="TPE49694.1"/>
    <property type="molecule type" value="Genomic_DNA"/>
</dbReference>
<feature type="region of interest" description="Disordered" evidence="7">
    <location>
        <begin position="1"/>
        <end position="44"/>
    </location>
</feature>
<evidence type="ECO:0000256" key="3">
    <source>
        <dbReference type="ARBA" id="ARBA00022475"/>
    </source>
</evidence>
<feature type="transmembrane region" description="Helical" evidence="8">
    <location>
        <begin position="169"/>
        <end position="191"/>
    </location>
</feature>
<feature type="transmembrane region" description="Helical" evidence="8">
    <location>
        <begin position="102"/>
        <end position="120"/>
    </location>
</feature>
<feature type="transmembrane region" description="Helical" evidence="8">
    <location>
        <begin position="268"/>
        <end position="287"/>
    </location>
</feature>
<evidence type="ECO:0000256" key="8">
    <source>
        <dbReference type="SAM" id="Phobius"/>
    </source>
</evidence>
<evidence type="ECO:0000256" key="1">
    <source>
        <dbReference type="ARBA" id="ARBA00004651"/>
    </source>
</evidence>
<keyword evidence="6 8" id="KW-0472">Membrane</keyword>
<accession>A0A501WNB4</accession>
<dbReference type="Pfam" id="PF03773">
    <property type="entry name" value="ArsP_1"/>
    <property type="match status" value="1"/>
</dbReference>
<keyword evidence="10" id="KW-1185">Reference proteome</keyword>
<dbReference type="InterPro" id="IPR053166">
    <property type="entry name" value="UPF0718_permease"/>
</dbReference>
<feature type="transmembrane region" description="Helical" evidence="8">
    <location>
        <begin position="198"/>
        <end position="217"/>
    </location>
</feature>
<comment type="similarity">
    <text evidence="2">Belongs to the UPF0718 family.</text>
</comment>
<name>A0A501WNB4_9RHOB</name>
<dbReference type="Proteomes" id="UP000319255">
    <property type="component" value="Unassembled WGS sequence"/>
</dbReference>
<feature type="transmembrane region" description="Helical" evidence="8">
    <location>
        <begin position="361"/>
        <end position="382"/>
    </location>
</feature>
<dbReference type="GO" id="GO:0005886">
    <property type="term" value="C:plasma membrane"/>
    <property type="evidence" value="ECO:0007669"/>
    <property type="project" value="UniProtKB-SubCell"/>
</dbReference>
<reference evidence="9 10" key="1">
    <citation type="submission" date="2019-06" db="EMBL/GenBank/DDBJ databases">
        <title>A novel bacterium of genus Amaricoccus, isolated from marine sediment.</title>
        <authorList>
            <person name="Huang H."/>
            <person name="Mo K."/>
            <person name="Hu Y."/>
        </authorList>
    </citation>
    <scope>NUCLEOTIDE SEQUENCE [LARGE SCALE GENOMIC DNA]</scope>
    <source>
        <strain evidence="9 10">HB172011</strain>
    </source>
</reference>
<evidence type="ECO:0000256" key="5">
    <source>
        <dbReference type="ARBA" id="ARBA00022989"/>
    </source>
</evidence>
<dbReference type="OrthoDB" id="9777774at2"/>
<evidence type="ECO:0000256" key="6">
    <source>
        <dbReference type="ARBA" id="ARBA00023136"/>
    </source>
</evidence>
<feature type="transmembrane region" description="Helical" evidence="8">
    <location>
        <begin position="331"/>
        <end position="349"/>
    </location>
</feature>
<keyword evidence="4 8" id="KW-0812">Transmembrane</keyword>
<keyword evidence="3" id="KW-1003">Cell membrane</keyword>
<comment type="subcellular location">
    <subcellularLocation>
        <location evidence="1">Cell membrane</location>
        <topology evidence="1">Multi-pass membrane protein</topology>
    </subcellularLocation>
</comment>
<dbReference type="InterPro" id="IPR005524">
    <property type="entry name" value="DUF318"/>
</dbReference>
<evidence type="ECO:0000256" key="7">
    <source>
        <dbReference type="SAM" id="MobiDB-lite"/>
    </source>
</evidence>
<evidence type="ECO:0000313" key="9">
    <source>
        <dbReference type="EMBL" id="TPE49694.1"/>
    </source>
</evidence>
<protein>
    <submittedName>
        <fullName evidence="9">Permease</fullName>
    </submittedName>
</protein>
<dbReference type="PANTHER" id="PTHR42775">
    <property type="entry name" value="PERMEASE RV2963-RELATED"/>
    <property type="match status" value="1"/>
</dbReference>
<feature type="transmembrane region" description="Helical" evidence="8">
    <location>
        <begin position="49"/>
        <end position="66"/>
    </location>
</feature>
<dbReference type="AlphaFoldDB" id="A0A501WNB4"/>
<dbReference type="PANTHER" id="PTHR42775:SF1">
    <property type="entry name" value="PERMEASE RV2963-RELATED"/>
    <property type="match status" value="1"/>
</dbReference>
<organism evidence="9 10">
    <name type="scientific">Amaricoccus solimangrovi</name>
    <dbReference type="NCBI Taxonomy" id="2589815"/>
    <lineage>
        <taxon>Bacteria</taxon>
        <taxon>Pseudomonadati</taxon>
        <taxon>Pseudomonadota</taxon>
        <taxon>Alphaproteobacteria</taxon>
        <taxon>Rhodobacterales</taxon>
        <taxon>Paracoccaceae</taxon>
        <taxon>Amaricoccus</taxon>
    </lineage>
</organism>
<comment type="caution">
    <text evidence="9">The sequence shown here is derived from an EMBL/GenBank/DDBJ whole genome shotgun (WGS) entry which is preliminary data.</text>
</comment>
<feature type="transmembrane region" description="Helical" evidence="8">
    <location>
        <begin position="140"/>
        <end position="163"/>
    </location>
</feature>
<evidence type="ECO:0000256" key="4">
    <source>
        <dbReference type="ARBA" id="ARBA00022692"/>
    </source>
</evidence>
<keyword evidence="5 8" id="KW-1133">Transmembrane helix</keyword>
<evidence type="ECO:0000256" key="2">
    <source>
        <dbReference type="ARBA" id="ARBA00006386"/>
    </source>
</evidence>
<proteinExistence type="inferred from homology"/>
<gene>
    <name evidence="9" type="ORF">FJM51_13705</name>
</gene>
<evidence type="ECO:0000313" key="10">
    <source>
        <dbReference type="Proteomes" id="UP000319255"/>
    </source>
</evidence>
<sequence>MGALPAEPRSRSGNPRHRDGRPGRARHRGKSGRVSAPASVPEHPSRPDWVWHLGLVAGLVLWALLYRQLVPLSETVTTLFPVDRHSHTGEAIAFFFYDVPKVLMLLVLVVFAMGVARSFFSPERTRALLAGRREGVGNALAALLGVVTPFCSCSAVPLFIGLVSAGVPLGVTFSFLISAPMVNEVALGLLFGLVGWKVALTYFAFGLAVAIVAGWVIGRLRLEGWLQDWVRDIHSGATAPEPVAAERLTLVERYRLGIEAVREILGRVWKWIILGIALGALIHGYVPEALMARVMGADAWWSVPAAVAIGIPIYTNAAGVIPIVVALLGKGAALGTVLAFMMSVIALSLPEMIILRQVLTARLIAVFIGVVGCGILAVGYLFNMLF</sequence>
<feature type="transmembrane region" description="Helical" evidence="8">
    <location>
        <begin position="299"/>
        <end position="325"/>
    </location>
</feature>